<sequence length="681" mass="78352">MSKSDLNQCLKKILPLDVSTVSKIAAGEIIQRPSNALKELIENSIDAGATSIDILVEGGGLKRLQVSDNGHGIMKEDLPILCERFTTSKLRTFEDLSSVSTYGFRGEALASISHVSYVTVITKTSDSDCAWKADYLNGKLISPNSEELSDPKPAAGRLGTQIVIKDLFYNNLSRLKSFRSPNDEYIRILDIIYKYAVHCEKISFSCRNYGEMIPSITTSSKSTVIENIKQLYGIAVGSQLLPLSLNSQDYMFQVKGFITSVNYSVKKTIFLLFINNRLVDCKALKRGLESIYSNFLLNSGRPFIYISLEIEPSRVDVNIHPTKREVHFFYENEVINLICEKVRSELSRVDSLRAFSIQDSKNKSYSLNDNVCDNLMNGKKIYDKYYVRTDAKFQTITSVLNNFDEYTKKTKNNSSECFDRDSLLYETNDKEKIVVRLTSIKELRDEVIERRCDVLTNIFMNHIFIGLVDEERQLAAIQYSTELYFVDYGSLSFELFYQIGLAGFANFGVIKLEPELSLVELLEMLPENVICDFMVSKNLMDMFKIIINFRQMLYEYFSFGITSEGRIYSLPLLLKGYSPNIGKLPLFIYRLLTKVEWNKEKECFCTFLRELALFYLPEPLFREQNDIENYEKEKKKMTRILEFVLFPAFKKRLIGTVELVQKKKVVQIATLSKLYKVFERC</sequence>
<proteinExistence type="predicted"/>
<dbReference type="EMBL" id="JABTEG010000003">
    <property type="protein sequence ID" value="KAG4305613.1"/>
    <property type="molecule type" value="Genomic_DNA"/>
</dbReference>
<reference evidence="1 2" key="1">
    <citation type="journal article" date="2021" name="Commun. Biol.">
        <title>Genomic insights into the host specific adaptation of the Pneumocystis genus.</title>
        <authorList>
            <person name="Cisse O.H."/>
            <person name="Ma L."/>
            <person name="Dekker J.P."/>
            <person name="Khil P.P."/>
            <person name="Youn J.-H."/>
            <person name="Brenchley J.M."/>
            <person name="Blair R."/>
            <person name="Pahar B."/>
            <person name="Chabe M."/>
            <person name="Van Rompay K.K.A."/>
            <person name="Keesler R."/>
            <person name="Sukura A."/>
            <person name="Hirsch V."/>
            <person name="Kutty G."/>
            <person name="Liu Y."/>
            <person name="Peng L."/>
            <person name="Chen J."/>
            <person name="Song J."/>
            <person name="Weissenbacher-Lang C."/>
            <person name="Xu J."/>
            <person name="Upham N.S."/>
            <person name="Stajich J.E."/>
            <person name="Cuomo C.A."/>
            <person name="Cushion M.T."/>
            <person name="Kovacs J.A."/>
        </authorList>
    </citation>
    <scope>NUCLEOTIDE SEQUENCE [LARGE SCALE GENOMIC DNA]</scope>
    <source>
        <strain evidence="1 2">RABM</strain>
    </source>
</reference>
<evidence type="ECO:0000313" key="1">
    <source>
        <dbReference type="EMBL" id="KAG4305613.1"/>
    </source>
</evidence>
<name>A0ACB7CF56_9ASCO</name>
<dbReference type="Proteomes" id="UP000768646">
    <property type="component" value="Unassembled WGS sequence"/>
</dbReference>
<organism evidence="1 2">
    <name type="scientific">Pneumocystis oryctolagi</name>
    <dbReference type="NCBI Taxonomy" id="42067"/>
    <lineage>
        <taxon>Eukaryota</taxon>
        <taxon>Fungi</taxon>
        <taxon>Dikarya</taxon>
        <taxon>Ascomycota</taxon>
        <taxon>Taphrinomycotina</taxon>
        <taxon>Pneumocystomycetes</taxon>
        <taxon>Pneumocystaceae</taxon>
        <taxon>Pneumocystis</taxon>
    </lineage>
</organism>
<evidence type="ECO:0000313" key="2">
    <source>
        <dbReference type="Proteomes" id="UP000768646"/>
    </source>
</evidence>
<keyword evidence="2" id="KW-1185">Reference proteome</keyword>
<comment type="caution">
    <text evidence="1">The sequence shown here is derived from an EMBL/GenBank/DDBJ whole genome shotgun (WGS) entry which is preliminary data.</text>
</comment>
<gene>
    <name evidence="1" type="ORF">PORY_001169</name>
</gene>
<protein>
    <submittedName>
        <fullName evidence="1">Uncharacterized protein</fullName>
    </submittedName>
</protein>
<accession>A0ACB7CF56</accession>